<evidence type="ECO:0000313" key="7">
    <source>
        <dbReference type="Proteomes" id="UP000198908"/>
    </source>
</evidence>
<name>A0A1G6QS89_9BURK</name>
<dbReference type="Proteomes" id="UP000198908">
    <property type="component" value="Unassembled WGS sequence"/>
</dbReference>
<dbReference type="PROSITE" id="PS50931">
    <property type="entry name" value="HTH_LYSR"/>
    <property type="match status" value="1"/>
</dbReference>
<gene>
    <name evidence="6" type="ORF">SAMN05421548_11290</name>
</gene>
<dbReference type="Pfam" id="PF03466">
    <property type="entry name" value="LysR_substrate"/>
    <property type="match status" value="1"/>
</dbReference>
<evidence type="ECO:0000256" key="3">
    <source>
        <dbReference type="ARBA" id="ARBA00023125"/>
    </source>
</evidence>
<dbReference type="GO" id="GO:0003700">
    <property type="term" value="F:DNA-binding transcription factor activity"/>
    <property type="evidence" value="ECO:0007669"/>
    <property type="project" value="InterPro"/>
</dbReference>
<dbReference type="PRINTS" id="PR00039">
    <property type="entry name" value="HTHLYSR"/>
</dbReference>
<dbReference type="CDD" id="cd05466">
    <property type="entry name" value="PBP2_LTTR_substrate"/>
    <property type="match status" value="1"/>
</dbReference>
<dbReference type="GO" id="GO:0000976">
    <property type="term" value="F:transcription cis-regulatory region binding"/>
    <property type="evidence" value="ECO:0007669"/>
    <property type="project" value="TreeGrafter"/>
</dbReference>
<dbReference type="Gene3D" id="1.10.10.10">
    <property type="entry name" value="Winged helix-like DNA-binding domain superfamily/Winged helix DNA-binding domain"/>
    <property type="match status" value="1"/>
</dbReference>
<dbReference type="OrthoDB" id="9786526at2"/>
<keyword evidence="2" id="KW-0805">Transcription regulation</keyword>
<evidence type="ECO:0000256" key="2">
    <source>
        <dbReference type="ARBA" id="ARBA00023015"/>
    </source>
</evidence>
<sequence length="323" mass="34873">MKRLNLVNLETVCWISRLGTFHLAAERLNTTQSAVSGRVRELENSTGLTLFQRHGRRMELTVDGRELVRRLEPLLHQIEDVVVSLDNPSAATGIVRIGVGEAVALSWLGDLLAKLKVLMPKVVFEVETDLNVIARQKLEGGKLDIAIVAGPFDENRISKRSLGSARFIWVMSPKLAAHCPPDATAAELCERFPIWSLPRPATIFPATQAALREAGAKAVDVNTSDYLSAIARVIVSGGGIGLLPEDLVADDLDSGRLVRMPSALSPANIEFFVAWHTDQEHSVLRYVVDTAVASSTFRRAGELPAAVAADAAPLLPAEHTAGA</sequence>
<reference evidence="7" key="1">
    <citation type="submission" date="2016-09" db="EMBL/GenBank/DDBJ databases">
        <authorList>
            <person name="Varghese N."/>
            <person name="Submissions S."/>
        </authorList>
    </citation>
    <scope>NUCLEOTIDE SEQUENCE [LARGE SCALE GENOMIC DNA]</scope>
    <source>
        <strain evidence="7">TNe-862</strain>
    </source>
</reference>
<dbReference type="SUPFAM" id="SSF53850">
    <property type="entry name" value="Periplasmic binding protein-like II"/>
    <property type="match status" value="1"/>
</dbReference>
<dbReference type="SUPFAM" id="SSF46785">
    <property type="entry name" value="Winged helix' DNA-binding domain"/>
    <property type="match status" value="1"/>
</dbReference>
<organism evidence="6 7">
    <name type="scientific">Paraburkholderia lycopersici</name>
    <dbReference type="NCBI Taxonomy" id="416944"/>
    <lineage>
        <taxon>Bacteria</taxon>
        <taxon>Pseudomonadati</taxon>
        <taxon>Pseudomonadota</taxon>
        <taxon>Betaproteobacteria</taxon>
        <taxon>Burkholderiales</taxon>
        <taxon>Burkholderiaceae</taxon>
        <taxon>Paraburkholderia</taxon>
    </lineage>
</organism>
<dbReference type="InterPro" id="IPR005119">
    <property type="entry name" value="LysR_subst-bd"/>
</dbReference>
<comment type="similarity">
    <text evidence="1">Belongs to the LysR transcriptional regulatory family.</text>
</comment>
<keyword evidence="4" id="KW-0804">Transcription</keyword>
<proteinExistence type="inferred from homology"/>
<dbReference type="AlphaFoldDB" id="A0A1G6QS89"/>
<evidence type="ECO:0000259" key="5">
    <source>
        <dbReference type="PROSITE" id="PS50931"/>
    </source>
</evidence>
<dbReference type="Pfam" id="PF00126">
    <property type="entry name" value="HTH_1"/>
    <property type="match status" value="1"/>
</dbReference>
<protein>
    <submittedName>
        <fullName evidence="6">DNA-binding transcriptional regulator, LysR family</fullName>
    </submittedName>
</protein>
<dbReference type="EMBL" id="FMYQ01000012">
    <property type="protein sequence ID" value="SDC95230.1"/>
    <property type="molecule type" value="Genomic_DNA"/>
</dbReference>
<keyword evidence="7" id="KW-1185">Reference proteome</keyword>
<keyword evidence="3 6" id="KW-0238">DNA-binding</keyword>
<dbReference type="Gene3D" id="3.40.190.290">
    <property type="match status" value="1"/>
</dbReference>
<dbReference type="STRING" id="416944.SAMN05421548_11290"/>
<dbReference type="PANTHER" id="PTHR30126">
    <property type="entry name" value="HTH-TYPE TRANSCRIPTIONAL REGULATOR"/>
    <property type="match status" value="1"/>
</dbReference>
<feature type="domain" description="HTH lysR-type" evidence="5">
    <location>
        <begin position="4"/>
        <end position="61"/>
    </location>
</feature>
<dbReference type="InterPro" id="IPR036390">
    <property type="entry name" value="WH_DNA-bd_sf"/>
</dbReference>
<dbReference type="InterPro" id="IPR000847">
    <property type="entry name" value="LysR_HTH_N"/>
</dbReference>
<evidence type="ECO:0000313" key="6">
    <source>
        <dbReference type="EMBL" id="SDC95230.1"/>
    </source>
</evidence>
<evidence type="ECO:0000256" key="4">
    <source>
        <dbReference type="ARBA" id="ARBA00023163"/>
    </source>
</evidence>
<dbReference type="InterPro" id="IPR036388">
    <property type="entry name" value="WH-like_DNA-bd_sf"/>
</dbReference>
<evidence type="ECO:0000256" key="1">
    <source>
        <dbReference type="ARBA" id="ARBA00009437"/>
    </source>
</evidence>
<dbReference type="RefSeq" id="WP_091997776.1">
    <property type="nucleotide sequence ID" value="NZ_FMYQ01000012.1"/>
</dbReference>
<dbReference type="PANTHER" id="PTHR30126:SF77">
    <property type="entry name" value="TRANSCRIPTIONAL REGULATORY PROTEIN"/>
    <property type="match status" value="1"/>
</dbReference>
<accession>A0A1G6QS89</accession>